<evidence type="ECO:0000313" key="1">
    <source>
        <dbReference type="EMBL" id="MBL6080821.1"/>
    </source>
</evidence>
<name>A0ABS1U816_9PROT</name>
<protein>
    <submittedName>
        <fullName evidence="1">Uncharacterized protein</fullName>
    </submittedName>
</protein>
<comment type="caution">
    <text evidence="1">The sequence shown here is derived from an EMBL/GenBank/DDBJ whole genome shotgun (WGS) entry which is preliminary data.</text>
</comment>
<organism evidence="1 2">
    <name type="scientific">Belnapia arida</name>
    <dbReference type="NCBI Taxonomy" id="2804533"/>
    <lineage>
        <taxon>Bacteria</taxon>
        <taxon>Pseudomonadati</taxon>
        <taxon>Pseudomonadota</taxon>
        <taxon>Alphaproteobacteria</taxon>
        <taxon>Acetobacterales</taxon>
        <taxon>Roseomonadaceae</taxon>
        <taxon>Belnapia</taxon>
    </lineage>
</organism>
<dbReference type="Proteomes" id="UP000660885">
    <property type="component" value="Unassembled WGS sequence"/>
</dbReference>
<reference evidence="1 2" key="1">
    <citation type="submission" date="2021-01" db="EMBL/GenBank/DDBJ databases">
        <title>Belnapia mucosa sp. nov. and Belnapia arida sp. nov., isolated from the Tabernas Desert (Almeria, Spain).</title>
        <authorList>
            <person name="Molina-Menor E."/>
            <person name="Vidal-Verdu A."/>
            <person name="Calonge A."/>
            <person name="Satari L."/>
            <person name="Pereto J."/>
            <person name="Porcar M."/>
        </authorList>
    </citation>
    <scope>NUCLEOTIDE SEQUENCE [LARGE SCALE GENOMIC DNA]</scope>
    <source>
        <strain evidence="1 2">T18</strain>
    </source>
</reference>
<sequence length="116" mass="12433">MSGEIILARPQGMGLRCHVRRLDGCLADHARLPAHARANEQDLAVLLQLHDLGEVGAKRFPNKAAGFSQDLVEVVGPEGHIPESGQNGLLPKQLLLSASHRLTQGTSSSVRNQQSS</sequence>
<dbReference type="EMBL" id="JAETWB010000017">
    <property type="protein sequence ID" value="MBL6080821.1"/>
    <property type="molecule type" value="Genomic_DNA"/>
</dbReference>
<gene>
    <name evidence="1" type="ORF">JMJ56_22660</name>
</gene>
<dbReference type="RefSeq" id="WP_236038281.1">
    <property type="nucleotide sequence ID" value="NZ_JAETWB010000017.1"/>
</dbReference>
<accession>A0ABS1U816</accession>
<evidence type="ECO:0000313" key="2">
    <source>
        <dbReference type="Proteomes" id="UP000660885"/>
    </source>
</evidence>
<keyword evidence="2" id="KW-1185">Reference proteome</keyword>
<proteinExistence type="predicted"/>